<proteinExistence type="predicted"/>
<protein>
    <submittedName>
        <fullName evidence="1">Uncharacterized protein</fullName>
    </submittedName>
</protein>
<evidence type="ECO:0000313" key="1">
    <source>
        <dbReference type="EMBL" id="KAF4634258.1"/>
    </source>
</evidence>
<gene>
    <name evidence="1" type="ORF">G7Y89_g3848</name>
</gene>
<name>A0A8H4W4T8_9HELO</name>
<keyword evidence="2" id="KW-1185">Reference proteome</keyword>
<accession>A0A8H4W4T8</accession>
<dbReference type="OrthoDB" id="3016366at2759"/>
<organism evidence="1 2">
    <name type="scientific">Cudoniella acicularis</name>
    <dbReference type="NCBI Taxonomy" id="354080"/>
    <lineage>
        <taxon>Eukaryota</taxon>
        <taxon>Fungi</taxon>
        <taxon>Dikarya</taxon>
        <taxon>Ascomycota</taxon>
        <taxon>Pezizomycotina</taxon>
        <taxon>Leotiomycetes</taxon>
        <taxon>Helotiales</taxon>
        <taxon>Tricladiaceae</taxon>
        <taxon>Cudoniella</taxon>
    </lineage>
</organism>
<comment type="caution">
    <text evidence="1">The sequence shown here is derived from an EMBL/GenBank/DDBJ whole genome shotgun (WGS) entry which is preliminary data.</text>
</comment>
<reference evidence="1 2" key="1">
    <citation type="submission" date="2020-03" db="EMBL/GenBank/DDBJ databases">
        <title>Draft Genome Sequence of Cudoniella acicularis.</title>
        <authorList>
            <person name="Buettner E."/>
            <person name="Kellner H."/>
        </authorList>
    </citation>
    <scope>NUCLEOTIDE SEQUENCE [LARGE SCALE GENOMIC DNA]</scope>
    <source>
        <strain evidence="1 2">DSM 108380</strain>
    </source>
</reference>
<evidence type="ECO:0000313" key="2">
    <source>
        <dbReference type="Proteomes" id="UP000566819"/>
    </source>
</evidence>
<dbReference type="AlphaFoldDB" id="A0A8H4W4T8"/>
<sequence length="184" mass="20929">MMSSTQPPSLPSQIPLLRPKHRELSDLTPGFLYITLYSREDDSLGKFHWAVYYHLNAQIGGTKYHIRGSIGRWMAAHEQAKGILKEFLLVGLVHVAVIDEGKNKVVDTLARVEDDTVNQIEGTTCHFWARRFCEGLRAARVMDFRSWKELEEELVTWGIENDESSLENVQPRPLSFSKVCGLSA</sequence>
<dbReference type="Proteomes" id="UP000566819">
    <property type="component" value="Unassembled WGS sequence"/>
</dbReference>
<dbReference type="EMBL" id="JAAMPI010000197">
    <property type="protein sequence ID" value="KAF4634258.1"/>
    <property type="molecule type" value="Genomic_DNA"/>
</dbReference>